<dbReference type="EC" id="5.4.99.-" evidence="4"/>
<dbReference type="Gene3D" id="1.50.10.20">
    <property type="match status" value="2"/>
</dbReference>
<feature type="domain" description="Squalene cyclase C-terminal" evidence="5">
    <location>
        <begin position="413"/>
        <end position="750"/>
    </location>
</feature>
<evidence type="ECO:0000313" key="7">
    <source>
        <dbReference type="EMBL" id="KMZ60587.1"/>
    </source>
</evidence>
<dbReference type="PANTHER" id="PTHR11764:SF20">
    <property type="entry name" value="LANOSTEROL SYNTHASE"/>
    <property type="match status" value="1"/>
</dbReference>
<dbReference type="EMBL" id="LFYR01001606">
    <property type="protein sequence ID" value="KMZ60587.1"/>
    <property type="molecule type" value="Genomic_DNA"/>
</dbReference>
<dbReference type="SFLD" id="SFLDG01016">
    <property type="entry name" value="Prenyltransferase_Like_2"/>
    <property type="match status" value="1"/>
</dbReference>
<dbReference type="PANTHER" id="PTHR11764">
    <property type="entry name" value="TERPENE CYCLASE/MUTASE FAMILY MEMBER"/>
    <property type="match status" value="1"/>
</dbReference>
<evidence type="ECO:0000256" key="1">
    <source>
        <dbReference type="ARBA" id="ARBA00009755"/>
    </source>
</evidence>
<sequence length="760" mass="86496">MWKLKVAEGRDARLRTINGHVGRQIWEFDPDLGTDNERAEVEAVREKFRNNRFEKKHSSDLLMRLQLAKENPVSSYLTQVKLEENEDITEEAVTMTLRRALNFHSSIQSFDGHWAGDYGGPMFLMPGLVISLYITGVLNTVLSSEHQREMCRYLYNHQNEDGGWGLHIEGPSTVFGSTLTYITLRLLGENVEDGDGAMEKGRKWILDHGGATYITSWGKMWLSVLGVFDWSGNNPLPPEMWLLPYFLPVHPGRMWCHCRMVYLPMSYLYGKRFVGKITPLVLSLRNEIYTVSYNQIDWNKARNLCAKEDLYYPHPMVQDILWATLHKFVEPILMHWPGTLLREKALNTTMQHIHYEDESTRYICIGPVNKVLNMLCCWVDDPDSEAFKLHLPRISDYLWIAEDGMKCQGYNGSQLWDTAFAVQAYIATNLSDEFGPVLTKAHEYIKNSQVPDDCSGDLSFWYRHISKGAWPFSTGDHGWPISDCTAEGLKASLLLSRISPEVVGKPLNAKRFYDAVNVILSLMNSDGSFATYELTRSYTWLEMINPAETFGDIVIDYPYVECTSAAIQSLVAFTKLYPGHRREEIDECITKAAKFIESIQKKDGSWYGSWAVCFTYGLWFGIKGLIAAGKTYKNSSAIRKACEFLLSKQLASGGWGESYLSCQDKVYTNLEGNRAHAVNTGWAMLSLIDAGQAERDPSPLHRAARVLINSQMGNGDFPQEEIMGVFNRNCMISYSAYRNIFPIWALGEYRCKVLASKGHE</sequence>
<dbReference type="GO" id="GO:0016871">
    <property type="term" value="F:cycloartenol synthase activity"/>
    <property type="evidence" value="ECO:0007669"/>
    <property type="project" value="UniProtKB-ARBA"/>
</dbReference>
<comment type="caution">
    <text evidence="7">The sequence shown here is derived from an EMBL/GenBank/DDBJ whole genome shotgun (WGS) entry which is preliminary data.</text>
</comment>
<dbReference type="GO" id="GO:0016104">
    <property type="term" value="P:triterpenoid biosynthetic process"/>
    <property type="evidence" value="ECO:0007669"/>
    <property type="project" value="InterPro"/>
</dbReference>
<dbReference type="STRING" id="29655.A0A0K9NX26"/>
<dbReference type="CDD" id="cd02892">
    <property type="entry name" value="SQCY_1"/>
    <property type="match status" value="1"/>
</dbReference>
<dbReference type="InterPro" id="IPR018333">
    <property type="entry name" value="Squalene_cyclase"/>
</dbReference>
<dbReference type="InterPro" id="IPR032696">
    <property type="entry name" value="SQ_cyclase_C"/>
</dbReference>
<keyword evidence="8" id="KW-1185">Reference proteome</keyword>
<evidence type="ECO:0000313" key="8">
    <source>
        <dbReference type="Proteomes" id="UP000036987"/>
    </source>
</evidence>
<keyword evidence="3 4" id="KW-0413">Isomerase</keyword>
<evidence type="ECO:0000256" key="2">
    <source>
        <dbReference type="ARBA" id="ARBA00022737"/>
    </source>
</evidence>
<evidence type="ECO:0000259" key="5">
    <source>
        <dbReference type="Pfam" id="PF13243"/>
    </source>
</evidence>
<protein>
    <recommendedName>
        <fullName evidence="4">Terpene cyclase/mutase family member</fullName>
        <ecNumber evidence="4">5.4.99.-</ecNumber>
    </recommendedName>
</protein>
<dbReference type="Pfam" id="PF13249">
    <property type="entry name" value="SQHop_cyclase_N"/>
    <property type="match status" value="1"/>
</dbReference>
<gene>
    <name evidence="7" type="ORF">ZOSMA_58G00430</name>
</gene>
<dbReference type="PROSITE" id="PS01074">
    <property type="entry name" value="TERPENE_SYNTHASES"/>
    <property type="match status" value="1"/>
</dbReference>
<comment type="similarity">
    <text evidence="1 4">Belongs to the terpene cyclase/mutase family.</text>
</comment>
<organism evidence="7 8">
    <name type="scientific">Zostera marina</name>
    <name type="common">Eelgrass</name>
    <dbReference type="NCBI Taxonomy" id="29655"/>
    <lineage>
        <taxon>Eukaryota</taxon>
        <taxon>Viridiplantae</taxon>
        <taxon>Streptophyta</taxon>
        <taxon>Embryophyta</taxon>
        <taxon>Tracheophyta</taxon>
        <taxon>Spermatophyta</taxon>
        <taxon>Magnoliopsida</taxon>
        <taxon>Liliopsida</taxon>
        <taxon>Zosteraceae</taxon>
        <taxon>Zostera</taxon>
    </lineage>
</organism>
<reference evidence="8" key="1">
    <citation type="journal article" date="2016" name="Nature">
        <title>The genome of the seagrass Zostera marina reveals angiosperm adaptation to the sea.</title>
        <authorList>
            <person name="Olsen J.L."/>
            <person name="Rouze P."/>
            <person name="Verhelst B."/>
            <person name="Lin Y.-C."/>
            <person name="Bayer T."/>
            <person name="Collen J."/>
            <person name="Dattolo E."/>
            <person name="De Paoli E."/>
            <person name="Dittami S."/>
            <person name="Maumus F."/>
            <person name="Michel G."/>
            <person name="Kersting A."/>
            <person name="Lauritano C."/>
            <person name="Lohaus R."/>
            <person name="Toepel M."/>
            <person name="Tonon T."/>
            <person name="Vanneste K."/>
            <person name="Amirebrahimi M."/>
            <person name="Brakel J."/>
            <person name="Bostroem C."/>
            <person name="Chovatia M."/>
            <person name="Grimwood J."/>
            <person name="Jenkins J.W."/>
            <person name="Jueterbock A."/>
            <person name="Mraz A."/>
            <person name="Stam W.T."/>
            <person name="Tice H."/>
            <person name="Bornberg-Bauer E."/>
            <person name="Green P.J."/>
            <person name="Pearson G.A."/>
            <person name="Procaccini G."/>
            <person name="Duarte C.M."/>
            <person name="Schmutz J."/>
            <person name="Reusch T.B.H."/>
            <person name="Van de Peer Y."/>
        </authorList>
    </citation>
    <scope>NUCLEOTIDE SEQUENCE [LARGE SCALE GENOMIC DNA]</scope>
    <source>
        <strain evidence="8">cv. Finnish</strain>
    </source>
</reference>
<dbReference type="FunFam" id="1.50.10.20:FF:000022">
    <property type="entry name" value="Terpene cyclase/mutase family member"/>
    <property type="match status" value="1"/>
</dbReference>
<dbReference type="GO" id="GO:0005811">
    <property type="term" value="C:lipid droplet"/>
    <property type="evidence" value="ECO:0007669"/>
    <property type="project" value="InterPro"/>
</dbReference>
<dbReference type="Pfam" id="PF13243">
    <property type="entry name" value="SQHop_cyclase_C"/>
    <property type="match status" value="1"/>
</dbReference>
<evidence type="ECO:0000256" key="3">
    <source>
        <dbReference type="ARBA" id="ARBA00023235"/>
    </source>
</evidence>
<evidence type="ECO:0000256" key="4">
    <source>
        <dbReference type="RuleBase" id="RU362003"/>
    </source>
</evidence>
<dbReference type="OMA" id="CWARQTI"/>
<keyword evidence="2" id="KW-0677">Repeat</keyword>
<evidence type="ECO:0000259" key="6">
    <source>
        <dbReference type="Pfam" id="PF13249"/>
    </source>
</evidence>
<name>A0A0K9NX26_ZOSMR</name>
<proteinExistence type="inferred from homology"/>
<dbReference type="FunFam" id="1.50.10.20:FF:000002">
    <property type="entry name" value="Terpene cyclase/mutase family member"/>
    <property type="match status" value="1"/>
</dbReference>
<dbReference type="InterPro" id="IPR008930">
    <property type="entry name" value="Terpenoid_cyclase/PrenylTrfase"/>
</dbReference>
<dbReference type="Proteomes" id="UP000036987">
    <property type="component" value="Unassembled WGS sequence"/>
</dbReference>
<dbReference type="InterPro" id="IPR032697">
    <property type="entry name" value="SQ_cyclase_N"/>
</dbReference>
<dbReference type="NCBIfam" id="TIGR01787">
    <property type="entry name" value="squalene_cyclas"/>
    <property type="match status" value="1"/>
</dbReference>
<feature type="domain" description="Squalene cyclase N-terminal" evidence="6">
    <location>
        <begin position="99"/>
        <end position="399"/>
    </location>
</feature>
<dbReference type="OrthoDB" id="21502at2759"/>
<accession>A0A0K9NX26</accession>
<dbReference type="AlphaFoldDB" id="A0A0K9NX26"/>
<dbReference type="SUPFAM" id="SSF48239">
    <property type="entry name" value="Terpenoid cyclases/Protein prenyltransferases"/>
    <property type="match status" value="2"/>
</dbReference>
<dbReference type="InterPro" id="IPR002365">
    <property type="entry name" value="Terpene_synthase_CS"/>
</dbReference>